<keyword evidence="3" id="KW-0732">Signal</keyword>
<evidence type="ECO:0000256" key="2">
    <source>
        <dbReference type="ARBA" id="ARBA00012176"/>
    </source>
</evidence>
<dbReference type="EMBL" id="KZ821616">
    <property type="protein sequence ID" value="PYH73114.1"/>
    <property type="molecule type" value="Genomic_DNA"/>
</dbReference>
<dbReference type="GO" id="GO:0006506">
    <property type="term" value="P:GPI anchor biosynthetic process"/>
    <property type="evidence" value="ECO:0007669"/>
    <property type="project" value="UniProtKB-UniPathway"/>
</dbReference>
<organism evidence="4 5">
    <name type="scientific">Aspergillus vadensis (strain CBS 113365 / IMI 142717 / IBT 24658)</name>
    <dbReference type="NCBI Taxonomy" id="1448311"/>
    <lineage>
        <taxon>Eukaryota</taxon>
        <taxon>Fungi</taxon>
        <taxon>Dikarya</taxon>
        <taxon>Ascomycota</taxon>
        <taxon>Pezizomycotina</taxon>
        <taxon>Eurotiomycetes</taxon>
        <taxon>Eurotiomycetidae</taxon>
        <taxon>Eurotiales</taxon>
        <taxon>Aspergillaceae</taxon>
        <taxon>Aspergillus</taxon>
        <taxon>Aspergillus subgen. Circumdati</taxon>
    </lineage>
</organism>
<dbReference type="GO" id="GO:0016020">
    <property type="term" value="C:membrane"/>
    <property type="evidence" value="ECO:0007669"/>
    <property type="project" value="GOC"/>
</dbReference>
<dbReference type="OrthoDB" id="440160at2759"/>
<dbReference type="Pfam" id="PF02585">
    <property type="entry name" value="PIG-L"/>
    <property type="match status" value="1"/>
</dbReference>
<accession>A0A319BLD0</accession>
<keyword evidence="5" id="KW-1185">Reference proteome</keyword>
<dbReference type="UniPathway" id="UPA00196"/>
<dbReference type="AlphaFoldDB" id="A0A319BLD0"/>
<dbReference type="InterPro" id="IPR003737">
    <property type="entry name" value="GlcNAc_PI_deacetylase-related"/>
</dbReference>
<name>A0A319BLD0_ASPVC</name>
<evidence type="ECO:0000313" key="5">
    <source>
        <dbReference type="Proteomes" id="UP000248405"/>
    </source>
</evidence>
<feature type="chain" id="PRO_5016464138" description="N-acetylglucosaminylphosphatidylinositol deacetylase" evidence="3">
    <location>
        <begin position="28"/>
        <end position="302"/>
    </location>
</feature>
<sequence length="302" mass="33171">MSPSTLLSLGSAILAVFLFWTLSSTTSSPFGGAFPRLYNKRICLLIAHPDDEAMFFAPTVLALTRPEYGNHLKILCLSSGDADGLGHIRKKELVKSALQLGLRQESDVYIIDDPSRFRDSMSVQWTESDVSAVLEHAFAPELSDSTSSSKKKSNKAGSAPTATIDVLLTFDKGGISNHPNHRSLYHGAVHFLRSLMKDKSGYTCPVTLYTLTTTNLLRKYAGVLDAPFTMVRGALHSILGRGGAGSKGQLPSRLLFVSSVNEWMTAQSAMVKAHQSQMVWFRWGWITIGRYMVVNDLKAEKI</sequence>
<dbReference type="PANTHER" id="PTHR12993:SF11">
    <property type="entry name" value="N-ACETYLGLUCOSAMINYL-PHOSPHATIDYLINOSITOL DE-N-ACETYLASE"/>
    <property type="match status" value="1"/>
</dbReference>
<reference evidence="4" key="1">
    <citation type="submission" date="2016-12" db="EMBL/GenBank/DDBJ databases">
        <title>The genomes of Aspergillus section Nigri reveals drivers in fungal speciation.</title>
        <authorList>
            <consortium name="DOE Joint Genome Institute"/>
            <person name="Vesth T.C."/>
            <person name="Nybo J."/>
            <person name="Theobald S."/>
            <person name="Brandl J."/>
            <person name="Frisvad J.C."/>
            <person name="Nielsen K.F."/>
            <person name="Lyhne E.K."/>
            <person name="Kogle M.E."/>
            <person name="Kuo A."/>
            <person name="Riley R."/>
            <person name="Clum A."/>
            <person name="Nolan M."/>
            <person name="Lipzen A."/>
            <person name="Salamov A."/>
            <person name="Henrissat B."/>
            <person name="Wiebenga A."/>
            <person name="De Vries R.P."/>
            <person name="Grigoriev I.V."/>
            <person name="Mortensen U.H."/>
            <person name="Andersen M.R."/>
            <person name="Baker S.E."/>
        </authorList>
    </citation>
    <scope>NUCLEOTIDE SEQUENCE [LARGE SCALE GENOMIC DNA]</scope>
    <source>
        <strain evidence="4">CBS 113365</strain>
    </source>
</reference>
<dbReference type="Proteomes" id="UP000248405">
    <property type="component" value="Unassembled WGS sequence"/>
</dbReference>
<evidence type="ECO:0000313" key="4">
    <source>
        <dbReference type="EMBL" id="PYH73114.1"/>
    </source>
</evidence>
<dbReference type="GO" id="GO:0005783">
    <property type="term" value="C:endoplasmic reticulum"/>
    <property type="evidence" value="ECO:0007669"/>
    <property type="project" value="TreeGrafter"/>
</dbReference>
<evidence type="ECO:0000256" key="3">
    <source>
        <dbReference type="SAM" id="SignalP"/>
    </source>
</evidence>
<feature type="signal peptide" evidence="3">
    <location>
        <begin position="1"/>
        <end position="27"/>
    </location>
</feature>
<dbReference type="GeneID" id="37210626"/>
<proteinExistence type="inferred from homology"/>
<evidence type="ECO:0000256" key="1">
    <source>
        <dbReference type="ARBA" id="ARBA00006066"/>
    </source>
</evidence>
<protein>
    <recommendedName>
        <fullName evidence="2">N-acetylglucosaminylphosphatidylinositol deacetylase</fullName>
        <ecNumber evidence="2">3.5.1.89</ecNumber>
    </recommendedName>
</protein>
<dbReference type="RefSeq" id="XP_025566908.1">
    <property type="nucleotide sequence ID" value="XM_025706034.1"/>
</dbReference>
<dbReference type="InterPro" id="IPR024078">
    <property type="entry name" value="LmbE-like_dom_sf"/>
</dbReference>
<gene>
    <name evidence="4" type="ORF">BO88DRAFT_402166</name>
</gene>
<dbReference type="PANTHER" id="PTHR12993">
    <property type="entry name" value="N-ACETYLGLUCOSAMINYL-PHOSPHATIDYLINOSITOL DE-N-ACETYLASE-RELATED"/>
    <property type="match status" value="1"/>
</dbReference>
<dbReference type="GO" id="GO:0000225">
    <property type="term" value="F:N-acetylglucosaminylphosphatidylinositol deacetylase activity"/>
    <property type="evidence" value="ECO:0007669"/>
    <property type="project" value="UniProtKB-EC"/>
</dbReference>
<dbReference type="EC" id="3.5.1.89" evidence="2"/>
<dbReference type="SUPFAM" id="SSF102588">
    <property type="entry name" value="LmbE-like"/>
    <property type="match status" value="1"/>
</dbReference>
<comment type="similarity">
    <text evidence="1">Belongs to the PIGL family.</text>
</comment>
<dbReference type="Gene3D" id="3.40.50.10320">
    <property type="entry name" value="LmbE-like"/>
    <property type="match status" value="1"/>
</dbReference>